<evidence type="ECO:0000259" key="2">
    <source>
        <dbReference type="Pfam" id="PF19313"/>
    </source>
</evidence>
<evidence type="ECO:0000313" key="3">
    <source>
        <dbReference type="EMBL" id="NNF05308.1"/>
    </source>
</evidence>
<evidence type="ECO:0000313" key="4">
    <source>
        <dbReference type="Proteomes" id="UP000547674"/>
    </source>
</evidence>
<dbReference type="Proteomes" id="UP000547674">
    <property type="component" value="Unassembled WGS sequence"/>
</dbReference>
<accession>A0A7Y2EBV9</accession>
<dbReference type="CDD" id="cd09618">
    <property type="entry name" value="CBM9_like_2"/>
    <property type="match status" value="1"/>
</dbReference>
<proteinExistence type="predicted"/>
<gene>
    <name evidence="3" type="ORF">HKN21_00975</name>
</gene>
<dbReference type="InterPro" id="IPR010502">
    <property type="entry name" value="Carb-bd_dom_fam9"/>
</dbReference>
<comment type="caution">
    <text evidence="3">The sequence shown here is derived from an EMBL/GenBank/DDBJ whole genome shotgun (WGS) entry which is preliminary data.</text>
</comment>
<protein>
    <submittedName>
        <fullName evidence="3">Carbohydrate binding family 9 domain-containing protein</fullName>
    </submittedName>
</protein>
<dbReference type="Pfam" id="PF06452">
    <property type="entry name" value="CBM9_1"/>
    <property type="match status" value="1"/>
</dbReference>
<dbReference type="GO" id="GO:0004553">
    <property type="term" value="F:hydrolase activity, hydrolyzing O-glycosyl compounds"/>
    <property type="evidence" value="ECO:0007669"/>
    <property type="project" value="InterPro"/>
</dbReference>
<dbReference type="GO" id="GO:0030246">
    <property type="term" value="F:carbohydrate binding"/>
    <property type="evidence" value="ECO:0007669"/>
    <property type="project" value="InterPro"/>
</dbReference>
<dbReference type="AlphaFoldDB" id="A0A7Y2EBV9"/>
<dbReference type="Pfam" id="PF19313">
    <property type="entry name" value="DUF5916"/>
    <property type="match status" value="1"/>
</dbReference>
<evidence type="ECO:0000259" key="1">
    <source>
        <dbReference type="Pfam" id="PF06452"/>
    </source>
</evidence>
<dbReference type="Gene3D" id="2.60.40.1190">
    <property type="match status" value="1"/>
</dbReference>
<sequence>MVIAFLAAVESATAKSSAMVHQVTRSTSKIAIDGRLDEPAWDTATQIELAFEVQPGENVTPPVHTICFITYDDNQVYFGFKAKDPDPSKIRARYSDRDRAWNDDWVGIVLDTFNDQRRAYELFSTSLGVQIDAINDDAGGNYDDSWNAIWSSAGNITEEGFEVEMAVPYNQIRFQKVDGKQVWGFDAIRSWPRDYRHHIGAFPRDRGANSYLSQTIKIEGMEGADPGSNLEVIPTLTANRTDLREELSDPDLIAGDTDVDVGASIRWGMTPSMSLNAAINPDFSQVEADVVQLDVNEQFALFFPETRPFFLEGADYFNTTLRLVHTRSIADPDAAGKITGKQGKNTFGFFTARDDITNLIVPGPEGSSGGSYAMENWSSVARYRRDFGGSSTVGATLTDRRGDGYENTVASADAVYRITDTDKILATVAGSQTTYNDMMVEDLDLSSADTSGVTALLNYQHSERGWWTEAELVYFGDGYRSDLGFRPQVGTRGFWLGGAKVWWGEPGDVLQRKAWGASIGQTNKNDGDLLDNEFKTWANANGPWDSNVWAEASLGKRAFEGKEFDVWELEAGFFARPTGNLSVELEVEGGDWIDFSEARPGNRLFARPSATYTLGRHLNLSLGYIYARLNIDEGRLFSVHAPELRAIHQFNTKSFLRLIAQYRIANRDQDLYSDDVNDQTKSLLLQGLFSYKVNPQTAFYLGYNNNRFGNDDFDLTTTDQTWFTKIGYAWVK</sequence>
<feature type="domain" description="DUF5916" evidence="2">
    <location>
        <begin position="256"/>
        <end position="329"/>
    </location>
</feature>
<dbReference type="SUPFAM" id="SSF49344">
    <property type="entry name" value="CBD9-like"/>
    <property type="match status" value="1"/>
</dbReference>
<feature type="domain" description="Carbohydrate-binding" evidence="1">
    <location>
        <begin position="32"/>
        <end position="187"/>
    </location>
</feature>
<organism evidence="3 4">
    <name type="scientific">Eiseniibacteriota bacterium</name>
    <dbReference type="NCBI Taxonomy" id="2212470"/>
    <lineage>
        <taxon>Bacteria</taxon>
        <taxon>Candidatus Eiseniibacteriota</taxon>
    </lineage>
</organism>
<dbReference type="InterPro" id="IPR045670">
    <property type="entry name" value="DUF5916"/>
</dbReference>
<reference evidence="3 4" key="1">
    <citation type="submission" date="2020-03" db="EMBL/GenBank/DDBJ databases">
        <title>Metabolic flexibility allows generalist bacteria to become dominant in a frequently disturbed ecosystem.</title>
        <authorList>
            <person name="Chen Y.-J."/>
            <person name="Leung P.M."/>
            <person name="Bay S.K."/>
            <person name="Hugenholtz P."/>
            <person name="Kessler A.J."/>
            <person name="Shelley G."/>
            <person name="Waite D.W."/>
            <person name="Cook P.L."/>
            <person name="Greening C."/>
        </authorList>
    </citation>
    <scope>NUCLEOTIDE SEQUENCE [LARGE SCALE GENOMIC DNA]</scope>
    <source>
        <strain evidence="3">SS_bin_28</strain>
    </source>
</reference>
<name>A0A7Y2EBV9_UNCEI</name>
<dbReference type="EMBL" id="JABDJR010000030">
    <property type="protein sequence ID" value="NNF05308.1"/>
    <property type="molecule type" value="Genomic_DNA"/>
</dbReference>
<dbReference type="GO" id="GO:0016052">
    <property type="term" value="P:carbohydrate catabolic process"/>
    <property type="evidence" value="ECO:0007669"/>
    <property type="project" value="InterPro"/>
</dbReference>